<keyword evidence="4" id="KW-0630">Potassium</keyword>
<keyword evidence="2 9" id="KW-0813">Transport</keyword>
<comment type="similarity">
    <text evidence="9">Belongs to the two pore domain potassium channel (TC 1.A.1.8) family.</text>
</comment>
<dbReference type="PANTHER" id="PTHR11003">
    <property type="entry name" value="POTASSIUM CHANNEL, SUBFAMILY K"/>
    <property type="match status" value="1"/>
</dbReference>
<evidence type="ECO:0000256" key="9">
    <source>
        <dbReference type="RuleBase" id="RU003857"/>
    </source>
</evidence>
<dbReference type="Pfam" id="PF07885">
    <property type="entry name" value="Ion_trans_2"/>
    <property type="match status" value="2"/>
</dbReference>
<dbReference type="GO" id="GO:0005886">
    <property type="term" value="C:plasma membrane"/>
    <property type="evidence" value="ECO:0007669"/>
    <property type="project" value="TreeGrafter"/>
</dbReference>
<dbReference type="InterPro" id="IPR005408">
    <property type="entry name" value="2pore_dom_K_chnl_TWIK"/>
</dbReference>
<keyword evidence="14" id="KW-1185">Reference proteome</keyword>
<dbReference type="Gene3D" id="1.10.287.70">
    <property type="match status" value="1"/>
</dbReference>
<gene>
    <name evidence="13" type="primary">KCNK7</name>
    <name evidence="13" type="ORF">G0U57_009515</name>
</gene>
<protein>
    <submittedName>
        <fullName evidence="13">Potassium channel subfamily K member 7</fullName>
    </submittedName>
</protein>
<evidence type="ECO:0000256" key="1">
    <source>
        <dbReference type="ARBA" id="ARBA00004141"/>
    </source>
</evidence>
<dbReference type="PRINTS" id="PR01333">
    <property type="entry name" value="2POREKCHANEL"/>
</dbReference>
<dbReference type="PRINTS" id="PR01586">
    <property type="entry name" value="TWIKCHANNEL"/>
</dbReference>
<name>A0A8T1SFN2_CHESE</name>
<evidence type="ECO:0000256" key="5">
    <source>
        <dbReference type="ARBA" id="ARBA00022989"/>
    </source>
</evidence>
<feature type="domain" description="Potassium channel" evidence="12">
    <location>
        <begin position="193"/>
        <end position="250"/>
    </location>
</feature>
<dbReference type="GO" id="GO:0015271">
    <property type="term" value="F:outward rectifier potassium channel activity"/>
    <property type="evidence" value="ECO:0007669"/>
    <property type="project" value="TreeGrafter"/>
</dbReference>
<keyword evidence="7 11" id="KW-0472">Membrane</keyword>
<evidence type="ECO:0000313" key="14">
    <source>
        <dbReference type="Proteomes" id="UP000765507"/>
    </source>
</evidence>
<feature type="region of interest" description="Disordered" evidence="10">
    <location>
        <begin position="407"/>
        <end position="430"/>
    </location>
</feature>
<evidence type="ECO:0000256" key="4">
    <source>
        <dbReference type="ARBA" id="ARBA00022958"/>
    </source>
</evidence>
<dbReference type="EMBL" id="JAHGAV010000247">
    <property type="protein sequence ID" value="KAG6927570.1"/>
    <property type="molecule type" value="Genomic_DNA"/>
</dbReference>
<feature type="region of interest" description="Disordered" evidence="10">
    <location>
        <begin position="1"/>
        <end position="98"/>
    </location>
</feature>
<evidence type="ECO:0000256" key="8">
    <source>
        <dbReference type="ARBA" id="ARBA00023303"/>
    </source>
</evidence>
<organism evidence="13 14">
    <name type="scientific">Chelydra serpentina</name>
    <name type="common">Snapping turtle</name>
    <name type="synonym">Testudo serpentina</name>
    <dbReference type="NCBI Taxonomy" id="8475"/>
    <lineage>
        <taxon>Eukaryota</taxon>
        <taxon>Metazoa</taxon>
        <taxon>Chordata</taxon>
        <taxon>Craniata</taxon>
        <taxon>Vertebrata</taxon>
        <taxon>Euteleostomi</taxon>
        <taxon>Archelosauria</taxon>
        <taxon>Testudinata</taxon>
        <taxon>Testudines</taxon>
        <taxon>Cryptodira</taxon>
        <taxon>Durocryptodira</taxon>
        <taxon>Americhelydia</taxon>
        <taxon>Chelydroidea</taxon>
        <taxon>Chelydridae</taxon>
        <taxon>Chelydra</taxon>
    </lineage>
</organism>
<accession>A0A8T1SFN2</accession>
<dbReference type="SUPFAM" id="SSF81324">
    <property type="entry name" value="Voltage-gated potassium channels"/>
    <property type="match status" value="2"/>
</dbReference>
<evidence type="ECO:0000256" key="6">
    <source>
        <dbReference type="ARBA" id="ARBA00023065"/>
    </source>
</evidence>
<evidence type="ECO:0000256" key="11">
    <source>
        <dbReference type="SAM" id="Phobius"/>
    </source>
</evidence>
<feature type="domain" description="Potassium channel" evidence="12">
    <location>
        <begin position="288"/>
        <end position="361"/>
    </location>
</feature>
<feature type="transmembrane region" description="Helical" evidence="11">
    <location>
        <begin position="229"/>
        <end position="252"/>
    </location>
</feature>
<dbReference type="InterPro" id="IPR003280">
    <property type="entry name" value="2pore_dom_K_chnl"/>
</dbReference>
<comment type="caution">
    <text evidence="13">The sequence shown here is derived from an EMBL/GenBank/DDBJ whole genome shotgun (WGS) entry which is preliminary data.</text>
</comment>
<dbReference type="AlphaFoldDB" id="A0A8T1SFN2"/>
<keyword evidence="5 11" id="KW-1133">Transmembrane helix</keyword>
<comment type="subcellular location">
    <subcellularLocation>
        <location evidence="1">Membrane</location>
        <topology evidence="1">Multi-pass membrane protein</topology>
    </subcellularLocation>
</comment>
<dbReference type="InterPro" id="IPR005409">
    <property type="entry name" value="2pore_dom_K_chnl_TWIK2"/>
</dbReference>
<dbReference type="PANTHER" id="PTHR11003:SF31">
    <property type="entry name" value="POTASSIUM CHANNEL SUBFAMILY K MEMBER 7"/>
    <property type="match status" value="1"/>
</dbReference>
<feature type="transmembrane region" description="Helical" evidence="11">
    <location>
        <begin position="273"/>
        <end position="300"/>
    </location>
</feature>
<dbReference type="GO" id="GO:0030322">
    <property type="term" value="P:stabilization of membrane potential"/>
    <property type="evidence" value="ECO:0007669"/>
    <property type="project" value="TreeGrafter"/>
</dbReference>
<feature type="compositionally biased region" description="Low complexity" evidence="10">
    <location>
        <begin position="30"/>
        <end position="93"/>
    </location>
</feature>
<keyword evidence="8 9" id="KW-0407">Ion channel</keyword>
<keyword evidence="6 9" id="KW-0406">Ion transport</keyword>
<evidence type="ECO:0000256" key="2">
    <source>
        <dbReference type="ARBA" id="ARBA00022448"/>
    </source>
</evidence>
<evidence type="ECO:0000256" key="7">
    <source>
        <dbReference type="ARBA" id="ARBA00023136"/>
    </source>
</evidence>
<dbReference type="InterPro" id="IPR013099">
    <property type="entry name" value="K_chnl_dom"/>
</dbReference>
<evidence type="ECO:0000256" key="10">
    <source>
        <dbReference type="SAM" id="MobiDB-lite"/>
    </source>
</evidence>
<proteinExistence type="inferred from homology"/>
<dbReference type="GO" id="GO:0022841">
    <property type="term" value="F:potassium ion leak channel activity"/>
    <property type="evidence" value="ECO:0007669"/>
    <property type="project" value="TreeGrafter"/>
</dbReference>
<reference evidence="13 14" key="1">
    <citation type="journal article" date="2020" name="G3 (Bethesda)">
        <title>Draft Genome of the Common Snapping Turtle, Chelydra serpentina, a Model for Phenotypic Plasticity in Reptiles.</title>
        <authorList>
            <person name="Das D."/>
            <person name="Singh S.K."/>
            <person name="Bierstedt J."/>
            <person name="Erickson A."/>
            <person name="Galli G.L.J."/>
            <person name="Crossley D.A. 2nd"/>
            <person name="Rhen T."/>
        </authorList>
    </citation>
    <scope>NUCLEOTIDE SEQUENCE [LARGE SCALE GENOMIC DNA]</scope>
    <source>
        <strain evidence="13">KW</strain>
    </source>
</reference>
<feature type="transmembrane region" description="Helical" evidence="11">
    <location>
        <begin position="306"/>
        <end position="326"/>
    </location>
</feature>
<dbReference type="PRINTS" id="PR01587">
    <property type="entry name" value="TWIK2CHANNEL"/>
</dbReference>
<dbReference type="OrthoDB" id="297496at2759"/>
<feature type="transmembrane region" description="Helical" evidence="11">
    <location>
        <begin position="338"/>
        <end position="358"/>
    </location>
</feature>
<evidence type="ECO:0000259" key="12">
    <source>
        <dbReference type="Pfam" id="PF07885"/>
    </source>
</evidence>
<evidence type="ECO:0000313" key="13">
    <source>
        <dbReference type="EMBL" id="KAG6927570.1"/>
    </source>
</evidence>
<dbReference type="Proteomes" id="UP000765507">
    <property type="component" value="Unassembled WGS sequence"/>
</dbReference>
<feature type="transmembrane region" description="Helical" evidence="11">
    <location>
        <begin position="116"/>
        <end position="137"/>
    </location>
</feature>
<sequence length="430" mass="45227">MGCLSRGSRRSLRTAEGVDSTAGSILRSFAEASRPAPGAAGPDPGRAAGRPAPEGLTSPARQQQEPAAPAWPGAQPAPPAAGVARPGSSSPAPAAAPVPGPAGPMELPAVPQPWRYWLLLGAYGLFLLLGAAVFVGVEAPQEAGLREALRGARAGFVRQHRGCLSEPGLERLLERVLDADSYGVSALGNVSDDENWDFSSALFFAASVLTTTGYGHTVPLSDGGKVFCIFYTLLGLPATLLLATCLLQRLMGLLSRRPVQYLHTRWGISPGHAALGHAATMGLSVLGLFILLPALCFWALENGWTFMESVYFCFISLSTIGLGDYVPGRGSPSSLRHFYKISITCYLLLGLLAMLLALETIYELREVHSLVRFFAPPRVPASPSNEDDDRLEILSRDQLGLATVCGAPLSGSQVDNEADGRAASSDGPPG</sequence>
<evidence type="ECO:0000256" key="3">
    <source>
        <dbReference type="ARBA" id="ARBA00022692"/>
    </source>
</evidence>
<keyword evidence="3 9" id="KW-0812">Transmembrane</keyword>